<dbReference type="EC" id="5.2.1.8" evidence="4"/>
<dbReference type="PROSITE" id="PS50059">
    <property type="entry name" value="FKBP_PPIASE"/>
    <property type="match status" value="1"/>
</dbReference>
<sequence length="181" mass="20678">MKNSFIILLLITLMVSCATPEARRPKQHGTTNFYKEVLAKNKRLNALEKKAIESWIKKDTLYEFKPSTSGFWYAYQKKDTVNVKTPKPEEVTVIDFDITDLYGNVIYPKQQKEYTVDKQDFISGLQDGIKLMKKGETITFVIPSYRAYGVVGDGNKIKGNQPIKSTITLIDIKSKTINENN</sequence>
<dbReference type="AlphaFoldDB" id="A0A1Y2PCA1"/>
<dbReference type="PROSITE" id="PS51257">
    <property type="entry name" value="PROKAR_LIPOPROTEIN"/>
    <property type="match status" value="1"/>
</dbReference>
<keyword evidence="8" id="KW-1185">Reference proteome</keyword>
<evidence type="ECO:0000256" key="4">
    <source>
        <dbReference type="RuleBase" id="RU003915"/>
    </source>
</evidence>
<accession>A0A1Y2PCA1</accession>
<dbReference type="Pfam" id="PF00254">
    <property type="entry name" value="FKBP_C"/>
    <property type="match status" value="1"/>
</dbReference>
<dbReference type="InterPro" id="IPR001179">
    <property type="entry name" value="PPIase_FKBP_dom"/>
</dbReference>
<evidence type="ECO:0000256" key="2">
    <source>
        <dbReference type="ARBA" id="ARBA00023110"/>
    </source>
</evidence>
<dbReference type="OrthoDB" id="1093155at2"/>
<feature type="domain" description="PPIase FKBP-type" evidence="6">
    <location>
        <begin position="96"/>
        <end position="173"/>
    </location>
</feature>
<comment type="caution">
    <text evidence="7">The sequence shown here is derived from an EMBL/GenBank/DDBJ whole genome shotgun (WGS) entry which is preliminary data.</text>
</comment>
<dbReference type="InterPro" id="IPR046357">
    <property type="entry name" value="PPIase_dom_sf"/>
</dbReference>
<dbReference type="Proteomes" id="UP000194221">
    <property type="component" value="Unassembled WGS sequence"/>
</dbReference>
<evidence type="ECO:0000256" key="3">
    <source>
        <dbReference type="PROSITE-ProRule" id="PRU00277"/>
    </source>
</evidence>
<organism evidence="7 8">
    <name type="scientific">Tenacibaculum holothuriorum</name>
    <dbReference type="NCBI Taxonomy" id="1635173"/>
    <lineage>
        <taxon>Bacteria</taxon>
        <taxon>Pseudomonadati</taxon>
        <taxon>Bacteroidota</taxon>
        <taxon>Flavobacteriia</taxon>
        <taxon>Flavobacteriales</taxon>
        <taxon>Flavobacteriaceae</taxon>
        <taxon>Tenacibaculum</taxon>
    </lineage>
</organism>
<keyword evidence="5" id="KW-0732">Signal</keyword>
<keyword evidence="3 4" id="KW-0413">Isomerase</keyword>
<dbReference type="InterPro" id="IPR019869">
    <property type="entry name" value="Motility-assoc_PPIase_GldI"/>
</dbReference>
<dbReference type="SUPFAM" id="SSF54534">
    <property type="entry name" value="FKBP-like"/>
    <property type="match status" value="1"/>
</dbReference>
<dbReference type="GO" id="GO:0003755">
    <property type="term" value="F:peptidyl-prolyl cis-trans isomerase activity"/>
    <property type="evidence" value="ECO:0007669"/>
    <property type="project" value="UniProtKB-UniRule"/>
</dbReference>
<comment type="similarity">
    <text evidence="4">Belongs to the FKBP-type PPIase family.</text>
</comment>
<evidence type="ECO:0000313" key="8">
    <source>
        <dbReference type="Proteomes" id="UP000194221"/>
    </source>
</evidence>
<reference evidence="7 8" key="1">
    <citation type="submission" date="2015-03" db="EMBL/GenBank/DDBJ databases">
        <title>Genome sequence of Tenacibaculum sp. S2-2, isolated from intestinal microbiota of sea cucumber, Apostichopus japonicas.</title>
        <authorList>
            <person name="Shao Z."/>
            <person name="Wang L."/>
            <person name="Li X."/>
        </authorList>
    </citation>
    <scope>NUCLEOTIDE SEQUENCE [LARGE SCALE GENOMIC DNA]</scope>
    <source>
        <strain evidence="7 8">S2-2</strain>
    </source>
</reference>
<evidence type="ECO:0000259" key="6">
    <source>
        <dbReference type="PROSITE" id="PS50059"/>
    </source>
</evidence>
<comment type="catalytic activity">
    <reaction evidence="1 3 4">
        <text>[protein]-peptidylproline (omega=180) = [protein]-peptidylproline (omega=0)</text>
        <dbReference type="Rhea" id="RHEA:16237"/>
        <dbReference type="Rhea" id="RHEA-COMP:10747"/>
        <dbReference type="Rhea" id="RHEA-COMP:10748"/>
        <dbReference type="ChEBI" id="CHEBI:83833"/>
        <dbReference type="ChEBI" id="CHEBI:83834"/>
        <dbReference type="EC" id="5.2.1.8"/>
    </reaction>
</comment>
<evidence type="ECO:0000256" key="5">
    <source>
        <dbReference type="SAM" id="SignalP"/>
    </source>
</evidence>
<feature type="signal peptide" evidence="5">
    <location>
        <begin position="1"/>
        <end position="18"/>
    </location>
</feature>
<protein>
    <recommendedName>
        <fullName evidence="4">Peptidyl-prolyl cis-trans isomerase</fullName>
        <ecNumber evidence="4">5.2.1.8</ecNumber>
    </recommendedName>
</protein>
<dbReference type="STRING" id="1635173.WH52_09360"/>
<proteinExistence type="inferred from homology"/>
<dbReference type="InParanoid" id="A0A1Y2PCA1"/>
<feature type="chain" id="PRO_5012237662" description="Peptidyl-prolyl cis-trans isomerase" evidence="5">
    <location>
        <begin position="19"/>
        <end position="181"/>
    </location>
</feature>
<name>A0A1Y2PCA1_9FLAO</name>
<keyword evidence="2 3" id="KW-0697">Rotamase</keyword>
<dbReference type="EMBL" id="LAPZ01000007">
    <property type="protein sequence ID" value="OSY87641.1"/>
    <property type="molecule type" value="Genomic_DNA"/>
</dbReference>
<gene>
    <name evidence="7" type="ORF">WH52_09360</name>
</gene>
<dbReference type="RefSeq" id="WP_086030697.1">
    <property type="nucleotide sequence ID" value="NZ_LAPZ01000007.1"/>
</dbReference>
<dbReference type="NCBIfam" id="TIGR03516">
    <property type="entry name" value="ppisom_GldI"/>
    <property type="match status" value="1"/>
</dbReference>
<dbReference type="Gene3D" id="3.10.50.40">
    <property type="match status" value="1"/>
</dbReference>
<evidence type="ECO:0000313" key="7">
    <source>
        <dbReference type="EMBL" id="OSY87641.1"/>
    </source>
</evidence>
<evidence type="ECO:0000256" key="1">
    <source>
        <dbReference type="ARBA" id="ARBA00000971"/>
    </source>
</evidence>